<dbReference type="PROSITE" id="PS51186">
    <property type="entry name" value="GNAT"/>
    <property type="match status" value="1"/>
</dbReference>
<dbReference type="InterPro" id="IPR000182">
    <property type="entry name" value="GNAT_dom"/>
</dbReference>
<sequence length="173" mass="19570">MREVQLRPLTLGDLATIYLWSQDEVFCRANGWSIGLSWQQLRTWWMALLQTSPDVMLRSGVAVQDQLVGFVELSSFDWQEKTAVFGIAIGARSLWGQGIGFQAGQLMLQHGFDHLQLKAIFAEVHAPNLRSLALMRKLGFEETGRLPLHEVYQGTLSDVVCFVLESSCWNSRI</sequence>
<dbReference type="GO" id="GO:0016747">
    <property type="term" value="F:acyltransferase activity, transferring groups other than amino-acyl groups"/>
    <property type="evidence" value="ECO:0007669"/>
    <property type="project" value="InterPro"/>
</dbReference>
<gene>
    <name evidence="2" type="ORF">DC3_33390</name>
</gene>
<evidence type="ECO:0000313" key="3">
    <source>
        <dbReference type="Proteomes" id="UP000321306"/>
    </source>
</evidence>
<name>A0A511N4A3_DEIC1</name>
<keyword evidence="2" id="KW-0808">Transferase</keyword>
<accession>A0A511N4A3</accession>
<keyword evidence="3" id="KW-1185">Reference proteome</keyword>
<protein>
    <submittedName>
        <fullName evidence="2">N-acetyltransferase</fullName>
    </submittedName>
</protein>
<proteinExistence type="predicted"/>
<dbReference type="Proteomes" id="UP000321306">
    <property type="component" value="Unassembled WGS sequence"/>
</dbReference>
<feature type="domain" description="N-acetyltransferase" evidence="1">
    <location>
        <begin position="4"/>
        <end position="157"/>
    </location>
</feature>
<reference evidence="2 3" key="1">
    <citation type="submission" date="2019-07" db="EMBL/GenBank/DDBJ databases">
        <title>Whole genome shotgun sequence of Deinococcus cellulosilyticus NBRC 106333.</title>
        <authorList>
            <person name="Hosoyama A."/>
            <person name="Uohara A."/>
            <person name="Ohji S."/>
            <person name="Ichikawa N."/>
        </authorList>
    </citation>
    <scope>NUCLEOTIDE SEQUENCE [LARGE SCALE GENOMIC DNA]</scope>
    <source>
        <strain evidence="2 3">NBRC 106333</strain>
    </source>
</reference>
<dbReference type="PANTHER" id="PTHR43415:SF3">
    <property type="entry name" value="GNAT-FAMILY ACETYLTRANSFERASE"/>
    <property type="match status" value="1"/>
</dbReference>
<dbReference type="PANTHER" id="PTHR43415">
    <property type="entry name" value="SPERMIDINE N(1)-ACETYLTRANSFERASE"/>
    <property type="match status" value="1"/>
</dbReference>
<comment type="caution">
    <text evidence="2">The sequence shown here is derived from an EMBL/GenBank/DDBJ whole genome shotgun (WGS) entry which is preliminary data.</text>
</comment>
<dbReference type="EMBL" id="BJXB01000015">
    <property type="protein sequence ID" value="GEM47704.1"/>
    <property type="molecule type" value="Genomic_DNA"/>
</dbReference>
<dbReference type="OrthoDB" id="9795206at2"/>
<dbReference type="SUPFAM" id="SSF55729">
    <property type="entry name" value="Acyl-CoA N-acyltransferases (Nat)"/>
    <property type="match status" value="1"/>
</dbReference>
<dbReference type="AlphaFoldDB" id="A0A511N4A3"/>
<dbReference type="Gene3D" id="3.40.630.30">
    <property type="match status" value="1"/>
</dbReference>
<evidence type="ECO:0000313" key="2">
    <source>
        <dbReference type="EMBL" id="GEM47704.1"/>
    </source>
</evidence>
<evidence type="ECO:0000259" key="1">
    <source>
        <dbReference type="PROSITE" id="PS51186"/>
    </source>
</evidence>
<organism evidence="2 3">
    <name type="scientific">Deinococcus cellulosilyticus (strain DSM 18568 / NBRC 106333 / KACC 11606 / 5516J-15)</name>
    <dbReference type="NCBI Taxonomy" id="1223518"/>
    <lineage>
        <taxon>Bacteria</taxon>
        <taxon>Thermotogati</taxon>
        <taxon>Deinococcota</taxon>
        <taxon>Deinococci</taxon>
        <taxon>Deinococcales</taxon>
        <taxon>Deinococcaceae</taxon>
        <taxon>Deinococcus</taxon>
    </lineage>
</organism>
<dbReference type="Pfam" id="PF13302">
    <property type="entry name" value="Acetyltransf_3"/>
    <property type="match status" value="1"/>
</dbReference>
<dbReference type="InterPro" id="IPR016181">
    <property type="entry name" value="Acyl_CoA_acyltransferase"/>
</dbReference>